<feature type="compositionally biased region" description="Polar residues" evidence="1">
    <location>
        <begin position="85"/>
        <end position="94"/>
    </location>
</feature>
<protein>
    <submittedName>
        <fullName evidence="2">Uncharacterized protein</fullName>
    </submittedName>
</protein>
<keyword evidence="3" id="KW-1185">Reference proteome</keyword>
<sequence>MARLSTGRDWATWLEEAMERVANCNVRMAKERRRTGGMRQILHQEDSTGGAPATKRPHKRRSEGNTLGCPRPASEKVPSLRGTKSPPQLRQLAQISRHRHGPRSMLAKCPQHGHRQRKRQPSQEPILGGGG</sequence>
<proteinExistence type="predicted"/>
<feature type="compositionally biased region" description="Basic residues" evidence="1">
    <location>
        <begin position="111"/>
        <end position="120"/>
    </location>
</feature>
<evidence type="ECO:0000313" key="3">
    <source>
        <dbReference type="Proteomes" id="UP001497512"/>
    </source>
</evidence>
<gene>
    <name evidence="2" type="ORF">CSSPTR1EN2_LOCUS2846</name>
</gene>
<organism evidence="2 3">
    <name type="scientific">Sphagnum troendelagicum</name>
    <dbReference type="NCBI Taxonomy" id="128251"/>
    <lineage>
        <taxon>Eukaryota</taxon>
        <taxon>Viridiplantae</taxon>
        <taxon>Streptophyta</taxon>
        <taxon>Embryophyta</taxon>
        <taxon>Bryophyta</taxon>
        <taxon>Sphagnophytina</taxon>
        <taxon>Sphagnopsida</taxon>
        <taxon>Sphagnales</taxon>
        <taxon>Sphagnaceae</taxon>
        <taxon>Sphagnum</taxon>
    </lineage>
</organism>
<evidence type="ECO:0000313" key="2">
    <source>
        <dbReference type="EMBL" id="CAK9195081.1"/>
    </source>
</evidence>
<name>A0ABP0TF91_9BRYO</name>
<evidence type="ECO:0000256" key="1">
    <source>
        <dbReference type="SAM" id="MobiDB-lite"/>
    </source>
</evidence>
<dbReference type="Proteomes" id="UP001497512">
    <property type="component" value="Chromosome 10"/>
</dbReference>
<dbReference type="EMBL" id="OZ019902">
    <property type="protein sequence ID" value="CAK9195081.1"/>
    <property type="molecule type" value="Genomic_DNA"/>
</dbReference>
<feature type="region of interest" description="Disordered" evidence="1">
    <location>
        <begin position="31"/>
        <end position="131"/>
    </location>
</feature>
<reference evidence="2" key="1">
    <citation type="submission" date="2024-02" db="EMBL/GenBank/DDBJ databases">
        <authorList>
            <consortium name="ELIXIR-Norway"/>
            <consortium name="Elixir Norway"/>
        </authorList>
    </citation>
    <scope>NUCLEOTIDE SEQUENCE</scope>
</reference>
<accession>A0ABP0TF91</accession>